<comment type="caution">
    <text evidence="3">The sequence shown here is derived from an EMBL/GenBank/DDBJ whole genome shotgun (WGS) entry which is preliminary data.</text>
</comment>
<dbReference type="CDD" id="cd03809">
    <property type="entry name" value="GT4_MtfB-like"/>
    <property type="match status" value="1"/>
</dbReference>
<keyword evidence="4" id="KW-1185">Reference proteome</keyword>
<accession>A0ABS0FEY8</accession>
<dbReference type="RefSeq" id="WP_196080703.1">
    <property type="nucleotide sequence ID" value="NZ_JADPVI010000004.1"/>
</dbReference>
<dbReference type="Pfam" id="PF00534">
    <property type="entry name" value="Glycos_transf_1"/>
    <property type="match status" value="1"/>
</dbReference>
<reference evidence="3 4" key="1">
    <citation type="submission" date="2020-11" db="EMBL/GenBank/DDBJ databases">
        <title>Kaistella gelatinilytica sp. nov., a flavobacterium isolated from Antarctic Soil.</title>
        <authorList>
            <person name="Li J."/>
        </authorList>
    </citation>
    <scope>NUCLEOTIDE SEQUENCE [LARGE SCALE GENOMIC DNA]</scope>
    <source>
        <strain evidence="3 4">G5-32</strain>
    </source>
</reference>
<dbReference type="InterPro" id="IPR001296">
    <property type="entry name" value="Glyco_trans_1"/>
</dbReference>
<protein>
    <submittedName>
        <fullName evidence="3">Glycosyltransferase family 4 protein</fullName>
    </submittedName>
</protein>
<dbReference type="PANTHER" id="PTHR46401">
    <property type="entry name" value="GLYCOSYLTRANSFERASE WBBK-RELATED"/>
    <property type="match status" value="1"/>
</dbReference>
<dbReference type="Proteomes" id="UP000660070">
    <property type="component" value="Unassembled WGS sequence"/>
</dbReference>
<evidence type="ECO:0000259" key="2">
    <source>
        <dbReference type="Pfam" id="PF00534"/>
    </source>
</evidence>
<feature type="domain" description="Glycosyl transferase family 1" evidence="2">
    <location>
        <begin position="219"/>
        <end position="383"/>
    </location>
</feature>
<organism evidence="3 4">
    <name type="scientific">Kaistella gelatinilytica</name>
    <dbReference type="NCBI Taxonomy" id="2787636"/>
    <lineage>
        <taxon>Bacteria</taxon>
        <taxon>Pseudomonadati</taxon>
        <taxon>Bacteroidota</taxon>
        <taxon>Flavobacteriia</taxon>
        <taxon>Flavobacteriales</taxon>
        <taxon>Weeksellaceae</taxon>
        <taxon>Chryseobacterium group</taxon>
        <taxon>Kaistella</taxon>
    </lineage>
</organism>
<name>A0ABS0FEY8_9FLAO</name>
<evidence type="ECO:0000256" key="1">
    <source>
        <dbReference type="ARBA" id="ARBA00022679"/>
    </source>
</evidence>
<keyword evidence="1" id="KW-0808">Transferase</keyword>
<evidence type="ECO:0000313" key="3">
    <source>
        <dbReference type="EMBL" id="MBF8458270.1"/>
    </source>
</evidence>
<sequence>MKIKLIFDIEVIANSYKHNETGIFRVAYEMFKQFFRSKEVELLYSNFNFNDHRSTESKIEKFFSDHSVETRFVNQCKRVKFIPFRKEKLFRLWYEKNGIRNYKITYNKEIISEANIYHSFYYPIHRSLDDYPHVKKVVTVHDLIPILFPQYNDNTELLKETVKSIGKYNYAICVSENTRQDLLKYAPDLDPKKIFVALLAASPEIFYPCKDPIKFIEVKEKYNLPDQYFLSLSTLEPRKNIDFLIRSFIKMITTHKISDMKLVLVGSKGWDYNKIFEEHEKAEQLKDRIIITGRIPDEDLASIYSGANSFYYMSLYEGFGLPPLEAMQCGVATVTSNTSSLPEVVGDAGIILDPTDENSLSETMWNFYSDENLRKTYAQKAIERAKEFSWEKTMQQHLNIYNQILKN</sequence>
<dbReference type="PANTHER" id="PTHR46401:SF2">
    <property type="entry name" value="GLYCOSYLTRANSFERASE WBBK-RELATED"/>
    <property type="match status" value="1"/>
</dbReference>
<gene>
    <name evidence="3" type="ORF">IV494_13885</name>
</gene>
<dbReference type="Gene3D" id="3.40.50.2000">
    <property type="entry name" value="Glycogen Phosphorylase B"/>
    <property type="match status" value="1"/>
</dbReference>
<dbReference type="SUPFAM" id="SSF53756">
    <property type="entry name" value="UDP-Glycosyltransferase/glycogen phosphorylase"/>
    <property type="match status" value="1"/>
</dbReference>
<proteinExistence type="predicted"/>
<dbReference type="EMBL" id="JADPVI010000004">
    <property type="protein sequence ID" value="MBF8458270.1"/>
    <property type="molecule type" value="Genomic_DNA"/>
</dbReference>
<evidence type="ECO:0000313" key="4">
    <source>
        <dbReference type="Proteomes" id="UP000660070"/>
    </source>
</evidence>